<keyword evidence="1" id="KW-0472">Membrane</keyword>
<protein>
    <recommendedName>
        <fullName evidence="4">Transmembrane protein</fullName>
    </recommendedName>
</protein>
<gene>
    <name evidence="2" type="ORF">FGO68_gene13325</name>
</gene>
<dbReference type="OrthoDB" id="310148at2759"/>
<comment type="caution">
    <text evidence="2">The sequence shown here is derived from an EMBL/GenBank/DDBJ whole genome shotgun (WGS) entry which is preliminary data.</text>
</comment>
<accession>A0A8J8SZ22</accession>
<organism evidence="2 3">
    <name type="scientific">Halteria grandinella</name>
    <dbReference type="NCBI Taxonomy" id="5974"/>
    <lineage>
        <taxon>Eukaryota</taxon>
        <taxon>Sar</taxon>
        <taxon>Alveolata</taxon>
        <taxon>Ciliophora</taxon>
        <taxon>Intramacronucleata</taxon>
        <taxon>Spirotrichea</taxon>
        <taxon>Stichotrichia</taxon>
        <taxon>Sporadotrichida</taxon>
        <taxon>Halteriidae</taxon>
        <taxon>Halteria</taxon>
    </lineage>
</organism>
<keyword evidence="1" id="KW-1133">Transmembrane helix</keyword>
<name>A0A8J8SZ22_HALGN</name>
<evidence type="ECO:0000313" key="2">
    <source>
        <dbReference type="EMBL" id="TNV76129.1"/>
    </source>
</evidence>
<evidence type="ECO:0000313" key="3">
    <source>
        <dbReference type="Proteomes" id="UP000785679"/>
    </source>
</evidence>
<sequence>MTDQLTNKLMATLKQTLFFYTKVLGASGLAGYGYLYYHCKQVREEATNIELINAKKDTTRPSNVYYGLNWGYRSDNTIEKSLDTGDLLYFNYNCMNCLQPSEVIQCYMQQKLGNDSEEDPQNIAFAMRTPKRLLIISGHFDGQVHITPYHELLNKPYIRTVKVRQFVSAPLNIVEATAQFVQQLREMKQAQDKDHKDFFSSTLKQQMLKFLYYDKLAANVVPNYLHSIKVLNRSPFQQPTLTVKDLDDAHPDSFHEPYELSSSVMIRTYASKNLSKSNVT</sequence>
<dbReference type="Proteomes" id="UP000785679">
    <property type="component" value="Unassembled WGS sequence"/>
</dbReference>
<evidence type="ECO:0008006" key="4">
    <source>
        <dbReference type="Google" id="ProtNLM"/>
    </source>
</evidence>
<reference evidence="2" key="1">
    <citation type="submission" date="2019-06" db="EMBL/GenBank/DDBJ databases">
        <authorList>
            <person name="Zheng W."/>
        </authorList>
    </citation>
    <scope>NUCLEOTIDE SEQUENCE</scope>
    <source>
        <strain evidence="2">QDHG01</strain>
    </source>
</reference>
<dbReference type="EMBL" id="RRYP01014138">
    <property type="protein sequence ID" value="TNV76129.1"/>
    <property type="molecule type" value="Genomic_DNA"/>
</dbReference>
<proteinExistence type="predicted"/>
<dbReference type="AlphaFoldDB" id="A0A8J8SZ22"/>
<evidence type="ECO:0000256" key="1">
    <source>
        <dbReference type="SAM" id="Phobius"/>
    </source>
</evidence>
<keyword evidence="1" id="KW-0812">Transmembrane</keyword>
<feature type="transmembrane region" description="Helical" evidence="1">
    <location>
        <begin position="17"/>
        <end position="37"/>
    </location>
</feature>
<keyword evidence="3" id="KW-1185">Reference proteome</keyword>